<dbReference type="RefSeq" id="WP_131759811.1">
    <property type="nucleotide sequence ID" value="NZ_CAACUY010000091.1"/>
</dbReference>
<dbReference type="EMBL" id="JBHTGP010000037">
    <property type="protein sequence ID" value="MFD0692176.1"/>
    <property type="molecule type" value="Genomic_DNA"/>
</dbReference>
<protein>
    <submittedName>
        <fullName evidence="1">NUDIX domain-containing protein</fullName>
    </submittedName>
</protein>
<proteinExistence type="predicted"/>
<dbReference type="Gene3D" id="3.90.79.10">
    <property type="entry name" value="Nucleoside Triphosphate Pyrophosphohydrolase"/>
    <property type="match status" value="1"/>
</dbReference>
<dbReference type="InterPro" id="IPR015797">
    <property type="entry name" value="NUDIX_hydrolase-like_dom_sf"/>
</dbReference>
<dbReference type="Proteomes" id="UP001597063">
    <property type="component" value="Unassembled WGS sequence"/>
</dbReference>
<dbReference type="SUPFAM" id="SSF55811">
    <property type="entry name" value="Nudix"/>
    <property type="match status" value="1"/>
</dbReference>
<evidence type="ECO:0000313" key="1">
    <source>
        <dbReference type="EMBL" id="MFD0692176.1"/>
    </source>
</evidence>
<accession>A0ABW2Y0T2</accession>
<gene>
    <name evidence="1" type="ORF">ACFQZM_47355</name>
</gene>
<sequence length="223" mass="25055">MATVLSLGEDEEIEDLGADSGTTTTSIRRVFNLTGRETELRAARQPIAQLANGVGVLLVVFTDDGKILLTRRRTSSRARPNERDVSVVEGIHTEKDAISTNEIDIYLTAIRGCREELGLEVSPENVCILAFGVDMRYYQWSFLGLVEAGRTAQEVLDLHDLHAIDRWEGRIEPVDADPRRVFERIEQDEIWDLGLVAVYLALCHRYGVSRVHRAATAFFGRRS</sequence>
<name>A0ABW2Y0T2_9ACTN</name>
<organism evidence="1 2">
    <name type="scientific">Actinomadura fibrosa</name>
    <dbReference type="NCBI Taxonomy" id="111802"/>
    <lineage>
        <taxon>Bacteria</taxon>
        <taxon>Bacillati</taxon>
        <taxon>Actinomycetota</taxon>
        <taxon>Actinomycetes</taxon>
        <taxon>Streptosporangiales</taxon>
        <taxon>Thermomonosporaceae</taxon>
        <taxon>Actinomadura</taxon>
    </lineage>
</organism>
<evidence type="ECO:0000313" key="2">
    <source>
        <dbReference type="Proteomes" id="UP001597063"/>
    </source>
</evidence>
<comment type="caution">
    <text evidence="1">The sequence shown here is derived from an EMBL/GenBank/DDBJ whole genome shotgun (WGS) entry which is preliminary data.</text>
</comment>
<reference evidence="2" key="1">
    <citation type="journal article" date="2019" name="Int. J. Syst. Evol. Microbiol.">
        <title>The Global Catalogue of Microorganisms (GCM) 10K type strain sequencing project: providing services to taxonomists for standard genome sequencing and annotation.</title>
        <authorList>
            <consortium name="The Broad Institute Genomics Platform"/>
            <consortium name="The Broad Institute Genome Sequencing Center for Infectious Disease"/>
            <person name="Wu L."/>
            <person name="Ma J."/>
        </authorList>
    </citation>
    <scope>NUCLEOTIDE SEQUENCE [LARGE SCALE GENOMIC DNA]</scope>
    <source>
        <strain evidence="2">JCM 9371</strain>
    </source>
</reference>
<keyword evidence="2" id="KW-1185">Reference proteome</keyword>